<dbReference type="Proteomes" id="UP000007947">
    <property type="component" value="Chromosome"/>
</dbReference>
<name>F5XG05_MICPN</name>
<dbReference type="HOGENOM" id="CLU_1018679_0_0_11"/>
<dbReference type="NCBIfam" id="TIGR04255">
    <property type="entry name" value="sporadTIGR04255"/>
    <property type="match status" value="1"/>
</dbReference>
<dbReference type="EMBL" id="AP012204">
    <property type="protein sequence ID" value="BAK37939.1"/>
    <property type="molecule type" value="Genomic_DNA"/>
</dbReference>
<proteinExistence type="predicted"/>
<keyword evidence="2" id="KW-1185">Reference proteome</keyword>
<dbReference type="InterPro" id="IPR026349">
    <property type="entry name" value="CHP04255"/>
</dbReference>
<gene>
    <name evidence="1" type="ordered locus">MLP_49250</name>
</gene>
<accession>F5XG05</accession>
<organism evidence="1 2">
    <name type="scientific">Microlunatus phosphovorus (strain ATCC 700054 / DSM 10555 / JCM 9379 / NBRC 101784 / NCIMB 13414 / VKM Ac-1990 / NM-1)</name>
    <dbReference type="NCBI Taxonomy" id="1032480"/>
    <lineage>
        <taxon>Bacteria</taxon>
        <taxon>Bacillati</taxon>
        <taxon>Actinomycetota</taxon>
        <taxon>Actinomycetes</taxon>
        <taxon>Propionibacteriales</taxon>
        <taxon>Propionibacteriaceae</taxon>
        <taxon>Microlunatus</taxon>
    </lineage>
</organism>
<reference evidence="1 2" key="1">
    <citation type="submission" date="2011-05" db="EMBL/GenBank/DDBJ databases">
        <title>Whole genome sequence of Microlunatus phosphovorus NM-1.</title>
        <authorList>
            <person name="Hosoyama A."/>
            <person name="Sasaki K."/>
            <person name="Harada T."/>
            <person name="Igarashi R."/>
            <person name="Kawakoshi A."/>
            <person name="Sasagawa M."/>
            <person name="Fukada J."/>
            <person name="Nakamura S."/>
            <person name="Katano Y."/>
            <person name="Hanada S."/>
            <person name="Kamagata Y."/>
            <person name="Nakamura N."/>
            <person name="Yamazaki S."/>
            <person name="Fujita N."/>
        </authorList>
    </citation>
    <scope>NUCLEOTIDE SEQUENCE [LARGE SCALE GENOMIC DNA]</scope>
    <source>
        <strain evidence="2">ATCC 700054 / DSM 10555 / JCM 9379 / NBRC 101784 / NCIMB 13414 / VKM Ac-1990 / NM-1</strain>
    </source>
</reference>
<dbReference type="AlphaFoldDB" id="F5XG05"/>
<dbReference type="KEGG" id="mph:MLP_49250"/>
<evidence type="ECO:0008006" key="3">
    <source>
        <dbReference type="Google" id="ProtNLM"/>
    </source>
</evidence>
<evidence type="ECO:0000313" key="2">
    <source>
        <dbReference type="Proteomes" id="UP000007947"/>
    </source>
</evidence>
<protein>
    <recommendedName>
        <fullName evidence="3">TIGR04255 family protein</fullName>
    </recommendedName>
</protein>
<sequence length="284" mass="32194">MLLLTKGVRMDTPVPHPLVYAVIEIRVPFAPRLSKGETAELLQEALAELPVLRAEKRQRLVPKDGNIQVEIEDGWRFLDLANSRSLVVTNTSIVYETTRYPGFETFLGEFIACLHLISEHARPAGYERLGLRYINEVWPTRPVQSFDDWKQWIAPELVTTLVRSEGEVHRNVDGDRPQLRDLEVHLQFSLADNCALTTRVATQTGLGVVGNDPLKRWVTPAAAGNFCVIDFDGFWPRIPDSIQPFDIEKISRQLKAVHNPVKGGFGWATTHEFRQSAKLKDNYV</sequence>
<evidence type="ECO:0000313" key="1">
    <source>
        <dbReference type="EMBL" id="BAK37939.1"/>
    </source>
</evidence>